<evidence type="ECO:0000313" key="3">
    <source>
        <dbReference type="EMBL" id="GGD65788.1"/>
    </source>
</evidence>
<accession>A0ABQ1RF86</accession>
<reference evidence="4" key="1">
    <citation type="journal article" date="2019" name="Int. J. Syst. Evol. Microbiol.">
        <title>The Global Catalogue of Microorganisms (GCM) 10K type strain sequencing project: providing services to taxonomists for standard genome sequencing and annotation.</title>
        <authorList>
            <consortium name="The Broad Institute Genomics Platform"/>
            <consortium name="The Broad Institute Genome Sequencing Center for Infectious Disease"/>
            <person name="Wu L."/>
            <person name="Ma J."/>
        </authorList>
    </citation>
    <scope>NUCLEOTIDE SEQUENCE [LARGE SCALE GENOMIC DNA]</scope>
    <source>
        <strain evidence="4">CGMCC 1.12923</strain>
    </source>
</reference>
<dbReference type="Proteomes" id="UP000614272">
    <property type="component" value="Unassembled WGS sequence"/>
</dbReference>
<feature type="domain" description="Solute-binding protein family 3/N-terminal" evidence="2">
    <location>
        <begin position="36"/>
        <end position="261"/>
    </location>
</feature>
<dbReference type="PANTHER" id="PTHR38834">
    <property type="entry name" value="PERIPLASMIC SUBSTRATE BINDING PROTEIN FAMILY 3"/>
    <property type="match status" value="1"/>
</dbReference>
<keyword evidence="1" id="KW-0732">Signal</keyword>
<name>A0ABQ1RF86_9ALTE</name>
<feature type="signal peptide" evidence="1">
    <location>
        <begin position="1"/>
        <end position="21"/>
    </location>
</feature>
<comment type="caution">
    <text evidence="3">The sequence shown here is derived from an EMBL/GenBank/DDBJ whole genome shotgun (WGS) entry which is preliminary data.</text>
</comment>
<dbReference type="EMBL" id="BMGJ01000007">
    <property type="protein sequence ID" value="GGD65788.1"/>
    <property type="molecule type" value="Genomic_DNA"/>
</dbReference>
<dbReference type="Pfam" id="PF00497">
    <property type="entry name" value="SBP_bac_3"/>
    <property type="match status" value="1"/>
</dbReference>
<evidence type="ECO:0000313" key="4">
    <source>
        <dbReference type="Proteomes" id="UP000614272"/>
    </source>
</evidence>
<keyword evidence="4" id="KW-1185">Reference proteome</keyword>
<dbReference type="SMART" id="SM00062">
    <property type="entry name" value="PBPb"/>
    <property type="match status" value="1"/>
</dbReference>
<dbReference type="SUPFAM" id="SSF53850">
    <property type="entry name" value="Periplasmic binding protein-like II"/>
    <property type="match status" value="1"/>
</dbReference>
<evidence type="ECO:0000256" key="1">
    <source>
        <dbReference type="SAM" id="SignalP"/>
    </source>
</evidence>
<evidence type="ECO:0000259" key="2">
    <source>
        <dbReference type="SMART" id="SM00062"/>
    </source>
</evidence>
<dbReference type="PANTHER" id="PTHR38834:SF3">
    <property type="entry name" value="SOLUTE-BINDING PROTEIN FAMILY 3_N-TERMINAL DOMAIN-CONTAINING PROTEIN"/>
    <property type="match status" value="1"/>
</dbReference>
<organism evidence="3 4">
    <name type="scientific">Lacimicrobium alkaliphilum</name>
    <dbReference type="NCBI Taxonomy" id="1526571"/>
    <lineage>
        <taxon>Bacteria</taxon>
        <taxon>Pseudomonadati</taxon>
        <taxon>Pseudomonadota</taxon>
        <taxon>Gammaproteobacteria</taxon>
        <taxon>Alteromonadales</taxon>
        <taxon>Alteromonadaceae</taxon>
        <taxon>Lacimicrobium</taxon>
    </lineage>
</organism>
<feature type="chain" id="PRO_5045320867" description="Solute-binding protein family 3/N-terminal domain-containing protein" evidence="1">
    <location>
        <begin position="22"/>
        <end position="268"/>
    </location>
</feature>
<proteinExistence type="predicted"/>
<sequence length="268" mass="30376">MCYRIALLFTSLMFVSVLALANADEGDVNSDKALPSLTLLTENFAPFNYVDDDKIKGFTVDVVEHILASTGSSQSRSDMQVLPWSSAYQQGLLRPDTMLFTLIHTEHRDPLFRWIGPLVPTRVVVIAKRNMEFEAKSVEDLAGLVVGTVGQDVGEQLLIEEGFAVNNIVSEDSPKKIVEMLKRNHLNAIAYDDISAFWYLDNIGEDLAKYEIIYTLQESDQYIGLSRSTPKWVEDKLQEALNQLKYSEKYRQMISQYPVIEHALYPTN</sequence>
<dbReference type="Gene3D" id="3.40.190.10">
    <property type="entry name" value="Periplasmic binding protein-like II"/>
    <property type="match status" value="2"/>
</dbReference>
<gene>
    <name evidence="3" type="ORF">GCM10011357_21290</name>
</gene>
<protein>
    <recommendedName>
        <fullName evidence="2">Solute-binding protein family 3/N-terminal domain-containing protein</fullName>
    </recommendedName>
</protein>
<dbReference type="InterPro" id="IPR001638">
    <property type="entry name" value="Solute-binding_3/MltF_N"/>
</dbReference>
<dbReference type="RefSeq" id="WP_099034442.1">
    <property type="nucleotide sequence ID" value="NZ_BMGJ01000007.1"/>
</dbReference>